<evidence type="ECO:0000313" key="3">
    <source>
        <dbReference type="Proteomes" id="UP001054889"/>
    </source>
</evidence>
<dbReference type="AlphaFoldDB" id="A0AAV5CZU0"/>
<keyword evidence="1" id="KW-1133">Transmembrane helix</keyword>
<sequence length="91" mass="10421">MARMSAHETVPGQASSSFSLILSMTSKPRRLALVFAFFSTIVISLLSVESNRMEPSHPCIRTHPSISSNLINKTWRILNYYHSSFKWNMFK</sequence>
<accession>A0AAV5CZU0</accession>
<name>A0AAV5CZU0_ELECO</name>
<proteinExistence type="predicted"/>
<reference evidence="2" key="2">
    <citation type="submission" date="2021-12" db="EMBL/GenBank/DDBJ databases">
        <title>Resequencing data analysis of finger millet.</title>
        <authorList>
            <person name="Hatakeyama M."/>
            <person name="Aluri S."/>
            <person name="Balachadran M.T."/>
            <person name="Sivarajan S.R."/>
            <person name="Poveda L."/>
            <person name="Shimizu-Inatsugi R."/>
            <person name="Schlapbach R."/>
            <person name="Sreeman S.M."/>
            <person name="Shimizu K.K."/>
        </authorList>
    </citation>
    <scope>NUCLEOTIDE SEQUENCE</scope>
</reference>
<reference evidence="2" key="1">
    <citation type="journal article" date="2018" name="DNA Res.">
        <title>Multiple hybrid de novo genome assembly of finger millet, an orphan allotetraploid crop.</title>
        <authorList>
            <person name="Hatakeyama M."/>
            <person name="Aluri S."/>
            <person name="Balachadran M.T."/>
            <person name="Sivarajan S.R."/>
            <person name="Patrignani A."/>
            <person name="Gruter S."/>
            <person name="Poveda L."/>
            <person name="Shimizu-Inatsugi R."/>
            <person name="Baeten J."/>
            <person name="Francoijs K.J."/>
            <person name="Nataraja K.N."/>
            <person name="Reddy Y.A.N."/>
            <person name="Phadnis S."/>
            <person name="Ravikumar R.L."/>
            <person name="Schlapbach R."/>
            <person name="Sreeman S.M."/>
            <person name="Shimizu K.K."/>
        </authorList>
    </citation>
    <scope>NUCLEOTIDE SEQUENCE</scope>
</reference>
<evidence type="ECO:0008006" key="4">
    <source>
        <dbReference type="Google" id="ProtNLM"/>
    </source>
</evidence>
<evidence type="ECO:0000313" key="2">
    <source>
        <dbReference type="EMBL" id="GJN03310.1"/>
    </source>
</evidence>
<feature type="transmembrane region" description="Helical" evidence="1">
    <location>
        <begin position="31"/>
        <end position="48"/>
    </location>
</feature>
<keyword evidence="1" id="KW-0472">Membrane</keyword>
<keyword evidence="3" id="KW-1185">Reference proteome</keyword>
<comment type="caution">
    <text evidence="2">The sequence shown here is derived from an EMBL/GenBank/DDBJ whole genome shotgun (WGS) entry which is preliminary data.</text>
</comment>
<evidence type="ECO:0000256" key="1">
    <source>
        <dbReference type="SAM" id="Phobius"/>
    </source>
</evidence>
<gene>
    <name evidence="2" type="primary">ga20740</name>
    <name evidence="2" type="ORF">PR202_ga20740</name>
</gene>
<keyword evidence="1" id="KW-0812">Transmembrane</keyword>
<protein>
    <recommendedName>
        <fullName evidence="4">Transmembrane protein</fullName>
    </recommendedName>
</protein>
<organism evidence="2 3">
    <name type="scientific">Eleusine coracana subsp. coracana</name>
    <dbReference type="NCBI Taxonomy" id="191504"/>
    <lineage>
        <taxon>Eukaryota</taxon>
        <taxon>Viridiplantae</taxon>
        <taxon>Streptophyta</taxon>
        <taxon>Embryophyta</taxon>
        <taxon>Tracheophyta</taxon>
        <taxon>Spermatophyta</taxon>
        <taxon>Magnoliopsida</taxon>
        <taxon>Liliopsida</taxon>
        <taxon>Poales</taxon>
        <taxon>Poaceae</taxon>
        <taxon>PACMAD clade</taxon>
        <taxon>Chloridoideae</taxon>
        <taxon>Cynodonteae</taxon>
        <taxon>Eleusininae</taxon>
        <taxon>Eleusine</taxon>
    </lineage>
</organism>
<dbReference type="EMBL" id="BQKI01000010">
    <property type="protein sequence ID" value="GJN03310.1"/>
    <property type="molecule type" value="Genomic_DNA"/>
</dbReference>
<dbReference type="Proteomes" id="UP001054889">
    <property type="component" value="Unassembled WGS sequence"/>
</dbReference>